<protein>
    <submittedName>
        <fullName evidence="3">Uncharacterized protein</fullName>
    </submittedName>
</protein>
<gene>
    <name evidence="3" type="ORF">GCM10009811_21750</name>
</gene>
<keyword evidence="2" id="KW-0812">Transmembrane</keyword>
<evidence type="ECO:0000256" key="1">
    <source>
        <dbReference type="SAM" id="MobiDB-lite"/>
    </source>
</evidence>
<organism evidence="3 4">
    <name type="scientific">Nostocoides veronense</name>
    <dbReference type="NCBI Taxonomy" id="330836"/>
    <lineage>
        <taxon>Bacteria</taxon>
        <taxon>Bacillati</taxon>
        <taxon>Actinomycetota</taxon>
        <taxon>Actinomycetes</taxon>
        <taxon>Micrococcales</taxon>
        <taxon>Intrasporangiaceae</taxon>
        <taxon>Nostocoides</taxon>
    </lineage>
</organism>
<dbReference type="RefSeq" id="WP_344084909.1">
    <property type="nucleotide sequence ID" value="NZ_BAAAPO010000033.1"/>
</dbReference>
<reference evidence="3 4" key="1">
    <citation type="journal article" date="2019" name="Int. J. Syst. Evol. Microbiol.">
        <title>The Global Catalogue of Microorganisms (GCM) 10K type strain sequencing project: providing services to taxonomists for standard genome sequencing and annotation.</title>
        <authorList>
            <consortium name="The Broad Institute Genomics Platform"/>
            <consortium name="The Broad Institute Genome Sequencing Center for Infectious Disease"/>
            <person name="Wu L."/>
            <person name="Ma J."/>
        </authorList>
    </citation>
    <scope>NUCLEOTIDE SEQUENCE [LARGE SCALE GENOMIC DNA]</scope>
    <source>
        <strain evidence="3 4">JCM 15592</strain>
    </source>
</reference>
<feature type="transmembrane region" description="Helical" evidence="2">
    <location>
        <begin position="20"/>
        <end position="39"/>
    </location>
</feature>
<feature type="region of interest" description="Disordered" evidence="1">
    <location>
        <begin position="53"/>
        <end position="86"/>
    </location>
</feature>
<accession>A0ABN2LR04</accession>
<proteinExistence type="predicted"/>
<keyword evidence="2" id="KW-0472">Membrane</keyword>
<sequence length="86" mass="9174">MIAAVLPFAGPGADPETAASGFMGFVVFFLLALAIWFLGRNLTGRLRRMNHLHAQEEAERTQDAPSELEGHADPSAGPDDRPQAGS</sequence>
<comment type="caution">
    <text evidence="3">The sequence shown here is derived from an EMBL/GenBank/DDBJ whole genome shotgun (WGS) entry which is preliminary data.</text>
</comment>
<evidence type="ECO:0000256" key="2">
    <source>
        <dbReference type="SAM" id="Phobius"/>
    </source>
</evidence>
<evidence type="ECO:0000313" key="4">
    <source>
        <dbReference type="Proteomes" id="UP001499938"/>
    </source>
</evidence>
<keyword evidence="4" id="KW-1185">Reference proteome</keyword>
<dbReference type="Proteomes" id="UP001499938">
    <property type="component" value="Unassembled WGS sequence"/>
</dbReference>
<name>A0ABN2LR04_9MICO</name>
<evidence type="ECO:0000313" key="3">
    <source>
        <dbReference type="EMBL" id="GAA1797187.1"/>
    </source>
</evidence>
<dbReference type="EMBL" id="BAAAPO010000033">
    <property type="protein sequence ID" value="GAA1797187.1"/>
    <property type="molecule type" value="Genomic_DNA"/>
</dbReference>
<keyword evidence="2" id="KW-1133">Transmembrane helix</keyword>